<feature type="domain" description="BILBO1 N-terminal" evidence="2">
    <location>
        <begin position="14"/>
        <end position="101"/>
    </location>
</feature>
<organism evidence="3 4">
    <name type="scientific">Leishmania tarentolae</name>
    <name type="common">Sauroleishmania tarentolae</name>
    <dbReference type="NCBI Taxonomy" id="5689"/>
    <lineage>
        <taxon>Eukaryota</taxon>
        <taxon>Discoba</taxon>
        <taxon>Euglenozoa</taxon>
        <taxon>Kinetoplastea</taxon>
        <taxon>Metakinetoplastina</taxon>
        <taxon>Trypanosomatida</taxon>
        <taxon>Trypanosomatidae</taxon>
        <taxon>Leishmaniinae</taxon>
        <taxon>Leishmania</taxon>
        <taxon>lizard Leishmania</taxon>
    </lineage>
</organism>
<feature type="region of interest" description="Disordered" evidence="1">
    <location>
        <begin position="253"/>
        <end position="333"/>
    </location>
</feature>
<dbReference type="OrthoDB" id="240624at2759"/>
<sequence length="415" mass="45763">MEFPLFVASDVHGEKVNLALRYAPRTTLECLLSVASRCFDDIVCLMRLGPLPPFSAAYIYRDVLCRWDVLEDCVQLSPFCQVYVFRQLVNEVVAVIPDPLELSQVLSVHRKKNERVTLLGDTSPLPEAPLLTSSTSTSLARFPTSRKGLSKSGQHHETSRNRCSVALPLGKCRFALVHAAGPTRSDKATGTAEEADGFQPVCFADRAATFRSLKSHRFRLQIFSPPVETQMYCQGTTRSAATTPFRVASFTASEPQAAYRKPKRHHLSDSYDATPAPSSTGEVALPRSWRNSSTQSPASASPWTGGSGQLSSERFSVSSHSGGTGPHFSLRGSRSRALLPTDEHHCQVFTKRQPRSGRGKSILQEERERVAAQMLLGIDELRSRLQEETQQLTWSLSNSGLSRVLPLNSAYDGRI</sequence>
<dbReference type="Gene3D" id="3.10.20.650">
    <property type="match status" value="1"/>
</dbReference>
<dbReference type="InterPro" id="IPR040747">
    <property type="entry name" value="BILBO1_N"/>
</dbReference>
<dbReference type="Pfam" id="PF18281">
    <property type="entry name" value="BILBO1_N"/>
    <property type="match status" value="1"/>
</dbReference>
<evidence type="ECO:0000256" key="1">
    <source>
        <dbReference type="SAM" id="MobiDB-lite"/>
    </source>
</evidence>
<reference evidence="3" key="1">
    <citation type="submission" date="2019-11" db="EMBL/GenBank/DDBJ databases">
        <title>Leishmania tarentolae CDS.</title>
        <authorList>
            <person name="Goto Y."/>
            <person name="Yamagishi J."/>
        </authorList>
    </citation>
    <scope>NUCLEOTIDE SEQUENCE [LARGE SCALE GENOMIC DNA]</scope>
    <source>
        <strain evidence="3">Parrot Tar II</strain>
    </source>
</reference>
<dbReference type="VEuPathDB" id="TriTrypDB:LtaPh_3019700"/>
<feature type="region of interest" description="Disordered" evidence="1">
    <location>
        <begin position="142"/>
        <end position="161"/>
    </location>
</feature>
<protein>
    <recommendedName>
        <fullName evidence="2">BILBO1 N-terminal domain-containing protein</fullName>
    </recommendedName>
</protein>
<evidence type="ECO:0000313" key="3">
    <source>
        <dbReference type="EMBL" id="GET90798.1"/>
    </source>
</evidence>
<keyword evidence="4" id="KW-1185">Reference proteome</keyword>
<evidence type="ECO:0000259" key="2">
    <source>
        <dbReference type="Pfam" id="PF18281"/>
    </source>
</evidence>
<name>A0A640KN76_LEITA</name>
<accession>A0A640KN76</accession>
<comment type="caution">
    <text evidence="3">The sequence shown here is derived from an EMBL/GenBank/DDBJ whole genome shotgun (WGS) entry which is preliminary data.</text>
</comment>
<gene>
    <name evidence="3" type="ORF">LtaPh_3019700</name>
</gene>
<dbReference type="AlphaFoldDB" id="A0A640KN76"/>
<feature type="compositionally biased region" description="Polar residues" evidence="1">
    <location>
        <begin position="289"/>
        <end position="321"/>
    </location>
</feature>
<evidence type="ECO:0000313" key="4">
    <source>
        <dbReference type="Proteomes" id="UP000419144"/>
    </source>
</evidence>
<dbReference type="Proteomes" id="UP000419144">
    <property type="component" value="Unassembled WGS sequence"/>
</dbReference>
<proteinExistence type="predicted"/>
<dbReference type="EMBL" id="BLBS01000043">
    <property type="protein sequence ID" value="GET90798.1"/>
    <property type="molecule type" value="Genomic_DNA"/>
</dbReference>